<keyword evidence="3" id="KW-1185">Reference proteome</keyword>
<evidence type="ECO:0000256" key="1">
    <source>
        <dbReference type="SAM" id="SignalP"/>
    </source>
</evidence>
<evidence type="ECO:0000313" key="2">
    <source>
        <dbReference type="EMBL" id="ADY26775.1"/>
    </source>
</evidence>
<gene>
    <name evidence="2" type="ordered locus">Deipr_1637</name>
</gene>
<dbReference type="KEGG" id="dpt:Deipr_1637"/>
<evidence type="ECO:0000313" key="3">
    <source>
        <dbReference type="Proteomes" id="UP000007718"/>
    </source>
</evidence>
<dbReference type="STRING" id="693977.Deipr_1637"/>
<reference evidence="2 3" key="2">
    <citation type="journal article" date="2012" name="Stand. Genomic Sci.">
        <title>Complete genome sequence of the orange-red pigmented, radioresistant Deinococcus proteolyticus type strain (MRP(T)).</title>
        <authorList>
            <person name="Copeland A."/>
            <person name="Zeytun A."/>
            <person name="Yassawong M."/>
            <person name="Nolan M."/>
            <person name="Lucas S."/>
            <person name="Hammon N."/>
            <person name="Deshpande S."/>
            <person name="Cheng J.F."/>
            <person name="Han C."/>
            <person name="Tapia R."/>
            <person name="Goodwin L.A."/>
            <person name="Pitluck S."/>
            <person name="Mavromatis K."/>
            <person name="Liolios K."/>
            <person name="Pagani I."/>
            <person name="Ivanova N."/>
            <person name="Mikhailova N."/>
            <person name="Pati A."/>
            <person name="Chen A."/>
            <person name="Palaniappan K."/>
            <person name="Land M."/>
            <person name="Hauser L."/>
            <person name="Jeffries C.D."/>
            <person name="Brambilla E.M."/>
            <person name="Rohde M."/>
            <person name="Sikorski J."/>
            <person name="Pukall R."/>
            <person name="Goker M."/>
            <person name="Detter J.C."/>
            <person name="Woyke T."/>
            <person name="Bristow J."/>
            <person name="Eisen J.A."/>
            <person name="Markowitz V."/>
            <person name="Hugenholtz P."/>
            <person name="Kyrpides N.C."/>
            <person name="Klenk H.P."/>
            <person name="Lapidus A."/>
        </authorList>
    </citation>
    <scope>NUCLEOTIDE SEQUENCE [LARGE SCALE GENOMIC DNA]</scope>
    <source>
        <strain evidence="3">ATCC 35074 / DSM 20540 / JCM 6276 / NBRC 101906 / NCIMB 13154 / VKM Ac-1939 / CCM 2703 / MRP</strain>
    </source>
</reference>
<dbReference type="HOGENOM" id="CLU_1692610_0_0_0"/>
<protein>
    <submittedName>
        <fullName evidence="2">Uncharacterized protein</fullName>
    </submittedName>
</protein>
<dbReference type="Proteomes" id="UP000007718">
    <property type="component" value="Chromosome"/>
</dbReference>
<proteinExistence type="predicted"/>
<dbReference type="AlphaFoldDB" id="F0RKR3"/>
<reference evidence="3" key="1">
    <citation type="submission" date="2011-02" db="EMBL/GenBank/DDBJ databases">
        <title>The complete sequence of chromosome of Deinococcus proteolyticus DSM 20540.</title>
        <authorList>
            <consortium name="US DOE Joint Genome Institute (JGI-PGF)"/>
            <person name="Lucas S."/>
            <person name="Copeland A."/>
            <person name="Lapidus A."/>
            <person name="Bruce D."/>
            <person name="Goodwin L."/>
            <person name="Pitluck S."/>
            <person name="Kyrpides N."/>
            <person name="Mavromatis K."/>
            <person name="Pagani I."/>
            <person name="Ivanova N."/>
            <person name="Ovchinnikova G."/>
            <person name="Zeytun A."/>
            <person name="Detter J.C."/>
            <person name="Han C."/>
            <person name="Land M."/>
            <person name="Hauser L."/>
            <person name="Markowitz V."/>
            <person name="Cheng J.-F."/>
            <person name="Hugenholtz P."/>
            <person name="Woyke T."/>
            <person name="Wu D."/>
            <person name="Pukall R."/>
            <person name="Steenblock K."/>
            <person name="Brambilla E."/>
            <person name="Klenk H.-P."/>
            <person name="Eisen J.A."/>
        </authorList>
    </citation>
    <scope>NUCLEOTIDE SEQUENCE [LARGE SCALE GENOMIC DNA]</scope>
    <source>
        <strain evidence="3">ATCC 35074 / DSM 20540 / JCM 6276 / NBRC 101906 / NCIMB 13154 / VKM Ac-1939 / CCM 2703 / MRP</strain>
    </source>
</reference>
<feature type="chain" id="PRO_5003255370" evidence="1">
    <location>
        <begin position="22"/>
        <end position="155"/>
    </location>
</feature>
<dbReference type="OrthoDB" id="70113at2"/>
<sequence length="155" mass="17096">MNRLPLCGAALLALLLPTAQAQTAPKFNQWYLQLCSVGGNAGLNYVVAGYQNYCALTIKVTPNGAVPVKAVFSYELEWTEGGRPRKVALPGKDIWTPHGGGDVVMEVDTYQYDVFLPLNVRNRPDRQYTAINVIGNFTFSNGSTKKIFEKINVVR</sequence>
<name>F0RKR3_DEIPM</name>
<dbReference type="eggNOG" id="COG0515">
    <property type="taxonomic scope" value="Bacteria"/>
</dbReference>
<organism evidence="2 3">
    <name type="scientific">Deinococcus proteolyticus (strain ATCC 35074 / DSM 20540 / JCM 6276 / NBRC 101906 / NCIMB 13154 / VKM Ac-1939 / CCM 2703 / MRP)</name>
    <dbReference type="NCBI Taxonomy" id="693977"/>
    <lineage>
        <taxon>Bacteria</taxon>
        <taxon>Thermotogati</taxon>
        <taxon>Deinococcota</taxon>
        <taxon>Deinococci</taxon>
        <taxon>Deinococcales</taxon>
        <taxon>Deinococcaceae</taxon>
        <taxon>Deinococcus</taxon>
    </lineage>
</organism>
<dbReference type="EMBL" id="CP002536">
    <property type="protein sequence ID" value="ADY26775.1"/>
    <property type="molecule type" value="Genomic_DNA"/>
</dbReference>
<keyword evidence="1" id="KW-0732">Signal</keyword>
<dbReference type="RefSeq" id="WP_013615383.1">
    <property type="nucleotide sequence ID" value="NC_015161.1"/>
</dbReference>
<accession>F0RKR3</accession>
<feature type="signal peptide" evidence="1">
    <location>
        <begin position="1"/>
        <end position="21"/>
    </location>
</feature>